<accession>A0A0K2T2G9</accession>
<name>A0A0K2T2G9_LEPSM</name>
<dbReference type="EMBL" id="HACA01002431">
    <property type="protein sequence ID" value="CDW19792.1"/>
    <property type="molecule type" value="Transcribed_RNA"/>
</dbReference>
<reference evidence="1" key="1">
    <citation type="submission" date="2014-05" db="EMBL/GenBank/DDBJ databases">
        <authorList>
            <person name="Chronopoulou M."/>
        </authorList>
    </citation>
    <scope>NUCLEOTIDE SEQUENCE</scope>
    <source>
        <tissue evidence="1">Whole organism</tissue>
    </source>
</reference>
<proteinExistence type="predicted"/>
<protein>
    <submittedName>
        <fullName evidence="1">Uncharacterized protein</fullName>
    </submittedName>
</protein>
<evidence type="ECO:0000313" key="1">
    <source>
        <dbReference type="EMBL" id="CDW19792.1"/>
    </source>
</evidence>
<dbReference type="AlphaFoldDB" id="A0A0K2T2G9"/>
<sequence length="55" mass="6366">DSSVSTKIDAIDDIGFKTRLTRFFVQPQKTVDNLYSNFHQQVVYTIQNAFLLDIN</sequence>
<feature type="non-terminal residue" evidence="1">
    <location>
        <position position="1"/>
    </location>
</feature>
<organism evidence="1">
    <name type="scientific">Lepeophtheirus salmonis</name>
    <name type="common">Salmon louse</name>
    <name type="synonym">Caligus salmonis</name>
    <dbReference type="NCBI Taxonomy" id="72036"/>
    <lineage>
        <taxon>Eukaryota</taxon>
        <taxon>Metazoa</taxon>
        <taxon>Ecdysozoa</taxon>
        <taxon>Arthropoda</taxon>
        <taxon>Crustacea</taxon>
        <taxon>Multicrustacea</taxon>
        <taxon>Hexanauplia</taxon>
        <taxon>Copepoda</taxon>
        <taxon>Siphonostomatoida</taxon>
        <taxon>Caligidae</taxon>
        <taxon>Lepeophtheirus</taxon>
    </lineage>
</organism>